<dbReference type="RefSeq" id="WP_273672746.1">
    <property type="nucleotide sequence ID" value="NZ_JAQQXR010000007.1"/>
</dbReference>
<accession>A0ABT5K3I3</accession>
<dbReference type="Proteomes" id="UP001221208">
    <property type="component" value="Unassembled WGS sequence"/>
</dbReference>
<reference evidence="1 2" key="1">
    <citation type="submission" date="2022-10" db="EMBL/GenBank/DDBJ databases">
        <title>Janthinobacterium sp. hw3 Genome sequencing.</title>
        <authorList>
            <person name="Park S."/>
        </authorList>
    </citation>
    <scope>NUCLEOTIDE SEQUENCE [LARGE SCALE GENOMIC DNA]</scope>
    <source>
        <strain evidence="2">hw3</strain>
    </source>
</reference>
<protein>
    <submittedName>
        <fullName evidence="1">Uncharacterized protein</fullName>
    </submittedName>
</protein>
<name>A0ABT5K3I3_9BURK</name>
<dbReference type="EMBL" id="JAQQXR010000007">
    <property type="protein sequence ID" value="MDC8759530.1"/>
    <property type="molecule type" value="Genomic_DNA"/>
</dbReference>
<comment type="caution">
    <text evidence="1">The sequence shown here is derived from an EMBL/GenBank/DDBJ whole genome shotgun (WGS) entry which is preliminary data.</text>
</comment>
<evidence type="ECO:0000313" key="1">
    <source>
        <dbReference type="EMBL" id="MDC8759530.1"/>
    </source>
</evidence>
<keyword evidence="2" id="KW-1185">Reference proteome</keyword>
<evidence type="ECO:0000313" key="2">
    <source>
        <dbReference type="Proteomes" id="UP001221208"/>
    </source>
</evidence>
<organism evidence="1 2">
    <name type="scientific">Janthinobacterium fluminis</name>
    <dbReference type="NCBI Taxonomy" id="2987524"/>
    <lineage>
        <taxon>Bacteria</taxon>
        <taxon>Pseudomonadati</taxon>
        <taxon>Pseudomonadota</taxon>
        <taxon>Betaproteobacteria</taxon>
        <taxon>Burkholderiales</taxon>
        <taxon>Oxalobacteraceae</taxon>
        <taxon>Janthinobacterium</taxon>
    </lineage>
</organism>
<sequence>MTTDTHPSPFDSLISLDLISEAQRDMALAHPQYGEIADDADLVRNLLWLLFRGVVSEEQLEEKAAERLLARRMGEAFEERKAVLEQTLKSLHVLRGSMNRDVLETLHVEGLLDEADRDKALPEVPTGEAFTSPAAALAWMVMTELLEREQFDALQVRVRAERLVDSARERVQIVEDAAEILAKLRKAYYAAFWRQLLPGSPWLWLAGLAVVVGATSWNMLTPDAAPACDAEATTRSVKGMLFRAQVAARSDILHGGLDVPVDRPTLGDIQEIGYAAAKRVRGCAGTLDVHGEKMPYAYTIAPSAVGKDAFTITGADRAMVEARFSHIDADGHFGNKAEPVGRDNVERAFRAGVEALPGAAAHGRRERMLADMRRPGALSPNAPERAREIAELEPLGACRAVKAGTQYACRLLVERNDPLLAAIGVGSTTILRGEFSFERDAGGQGWRMAPGFAEEFAQAIVRGRVDALKADAAPAKALPPQ</sequence>
<proteinExistence type="predicted"/>
<gene>
    <name evidence="1" type="ORF">OIK44_18260</name>
</gene>